<dbReference type="PANTHER" id="PTHR33529:SF7">
    <property type="entry name" value="LIPOPOLYSACCHARIDE EXPORT SYSTEM PERMEASE PROTEIN LPTF"/>
    <property type="match status" value="1"/>
</dbReference>
<accession>A0ABS2CF33</accession>
<gene>
    <name evidence="10" type="primary">lptF</name>
    <name evidence="10" type="ORF">GM173_14405</name>
</gene>
<evidence type="ECO:0000256" key="1">
    <source>
        <dbReference type="ARBA" id="ARBA00004429"/>
    </source>
</evidence>
<keyword evidence="5" id="KW-0997">Cell inner membrane</keyword>
<dbReference type="EMBL" id="WOFE01000010">
    <property type="protein sequence ID" value="MBM5572763.1"/>
    <property type="molecule type" value="Genomic_DNA"/>
</dbReference>
<organism evidence="10 11">
    <name type="scientific">Deefgea chitinilytica</name>
    <dbReference type="NCBI Taxonomy" id="570276"/>
    <lineage>
        <taxon>Bacteria</taxon>
        <taxon>Pseudomonadati</taxon>
        <taxon>Pseudomonadota</taxon>
        <taxon>Betaproteobacteria</taxon>
        <taxon>Neisseriales</taxon>
        <taxon>Chitinibacteraceae</taxon>
        <taxon>Deefgea</taxon>
    </lineage>
</organism>
<evidence type="ECO:0000256" key="5">
    <source>
        <dbReference type="ARBA" id="ARBA00022519"/>
    </source>
</evidence>
<evidence type="ECO:0000256" key="8">
    <source>
        <dbReference type="ARBA" id="ARBA00023136"/>
    </source>
</evidence>
<keyword evidence="6 9" id="KW-0812">Transmembrane</keyword>
<dbReference type="InterPro" id="IPR005495">
    <property type="entry name" value="LptG/LptF_permease"/>
</dbReference>
<sequence length="353" mass="39193">MLFRKTLIHEMTWVAFGLFVVLLVIVMTSQVVRLLGEAAVGTLASSAVWAVMGFAAVRYFPILFSLMLFISILSVLTRLWKDHEMVVWFAAGRSIRSFIFPVLQMGLPVVALIAALSLFVSPWAQLKGREYRAASLKNEEVSQVSPGIFRESRGADRVYFIENFSGEGGQGENVFVQIRQDGKISTVLATHGGMFVDDAGDRWMWLKDATAYQAPVGSPQYDILTFKEGRVRVENPTQTVINPGTESMRSKELWVSDVPQHQAELAWRIALPIQAFLLMLAAIPLAFTNPRGGKGYHMVIAALLAFGYYNGINVMQAWIAVGKIPAAVGMWPLHGAVALLTIGLFWWRSRVRG</sequence>
<evidence type="ECO:0000256" key="7">
    <source>
        <dbReference type="ARBA" id="ARBA00022989"/>
    </source>
</evidence>
<evidence type="ECO:0000256" key="4">
    <source>
        <dbReference type="ARBA" id="ARBA00022475"/>
    </source>
</evidence>
<protein>
    <recommendedName>
        <fullName evidence="2">Lipopolysaccharide export system permease protein LptF</fullName>
    </recommendedName>
</protein>
<feature type="transmembrane region" description="Helical" evidence="9">
    <location>
        <begin position="98"/>
        <end position="120"/>
    </location>
</feature>
<feature type="transmembrane region" description="Helical" evidence="9">
    <location>
        <begin position="12"/>
        <end position="35"/>
    </location>
</feature>
<dbReference type="RefSeq" id="WP_203572092.1">
    <property type="nucleotide sequence ID" value="NZ_WOFE01000010.1"/>
</dbReference>
<evidence type="ECO:0000313" key="11">
    <source>
        <dbReference type="Proteomes" id="UP001195660"/>
    </source>
</evidence>
<dbReference type="Pfam" id="PF03739">
    <property type="entry name" value="LptF_LptG"/>
    <property type="match status" value="1"/>
</dbReference>
<name>A0ABS2CF33_9NEIS</name>
<keyword evidence="11" id="KW-1185">Reference proteome</keyword>
<reference evidence="10 11" key="1">
    <citation type="submission" date="2019-11" db="EMBL/GenBank/DDBJ databases">
        <title>Novel Deefgea species.</title>
        <authorList>
            <person name="Han J.-H."/>
        </authorList>
    </citation>
    <scope>NUCLEOTIDE SEQUENCE [LARGE SCALE GENOMIC DNA]</scope>
    <source>
        <strain evidence="10 11">LMG 24817</strain>
    </source>
</reference>
<comment type="subcellular location">
    <subcellularLocation>
        <location evidence="1">Cell inner membrane</location>
        <topology evidence="1">Multi-pass membrane protein</topology>
    </subcellularLocation>
</comment>
<keyword evidence="3" id="KW-0813">Transport</keyword>
<dbReference type="Proteomes" id="UP001195660">
    <property type="component" value="Unassembled WGS sequence"/>
</dbReference>
<feature type="transmembrane region" description="Helical" evidence="9">
    <location>
        <begin position="265"/>
        <end position="287"/>
    </location>
</feature>
<keyword evidence="7 9" id="KW-1133">Transmembrane helix</keyword>
<evidence type="ECO:0000256" key="9">
    <source>
        <dbReference type="SAM" id="Phobius"/>
    </source>
</evidence>
<dbReference type="InterPro" id="IPR030922">
    <property type="entry name" value="LptF"/>
</dbReference>
<feature type="transmembrane region" description="Helical" evidence="9">
    <location>
        <begin position="299"/>
        <end position="321"/>
    </location>
</feature>
<proteinExistence type="predicted"/>
<keyword evidence="8 9" id="KW-0472">Membrane</keyword>
<comment type="caution">
    <text evidence="10">The sequence shown here is derived from an EMBL/GenBank/DDBJ whole genome shotgun (WGS) entry which is preliminary data.</text>
</comment>
<dbReference type="PANTHER" id="PTHR33529">
    <property type="entry name" value="SLR0882 PROTEIN-RELATED"/>
    <property type="match status" value="1"/>
</dbReference>
<keyword evidence="4" id="KW-1003">Cell membrane</keyword>
<feature type="transmembrane region" description="Helical" evidence="9">
    <location>
        <begin position="47"/>
        <end position="77"/>
    </location>
</feature>
<feature type="transmembrane region" description="Helical" evidence="9">
    <location>
        <begin position="327"/>
        <end position="347"/>
    </location>
</feature>
<evidence type="ECO:0000256" key="2">
    <source>
        <dbReference type="ARBA" id="ARBA00014213"/>
    </source>
</evidence>
<dbReference type="NCBIfam" id="TIGR04407">
    <property type="entry name" value="LptF_YjgP"/>
    <property type="match status" value="1"/>
</dbReference>
<evidence type="ECO:0000313" key="10">
    <source>
        <dbReference type="EMBL" id="MBM5572763.1"/>
    </source>
</evidence>
<evidence type="ECO:0000256" key="6">
    <source>
        <dbReference type="ARBA" id="ARBA00022692"/>
    </source>
</evidence>
<evidence type="ECO:0000256" key="3">
    <source>
        <dbReference type="ARBA" id="ARBA00022448"/>
    </source>
</evidence>